<sequence length="63" mass="6765">MRHTVRRSPRGVEQAGADSPPTRREAARTASSGAASEATPARLVLGTTRIPQKVPERDTDSRP</sequence>
<name>A0A3Q9C1W5_9ACTN</name>
<evidence type="ECO:0000256" key="1">
    <source>
        <dbReference type="SAM" id="MobiDB-lite"/>
    </source>
</evidence>
<reference evidence="2 3" key="1">
    <citation type="submission" date="2018-12" db="EMBL/GenBank/DDBJ databases">
        <authorList>
            <person name="Li K."/>
        </authorList>
    </citation>
    <scope>NUCLEOTIDE SEQUENCE [LARGE SCALE GENOMIC DNA]</scope>
    <source>
        <strain evidence="3">CR22</strain>
    </source>
</reference>
<dbReference type="KEGG" id="saqu:EJC51_22315"/>
<feature type="region of interest" description="Disordered" evidence="1">
    <location>
        <begin position="1"/>
        <end position="63"/>
    </location>
</feature>
<accession>A0A3Q9C1W5</accession>
<dbReference type="EMBL" id="CP034463">
    <property type="protein sequence ID" value="AZP18578.1"/>
    <property type="molecule type" value="Genomic_DNA"/>
</dbReference>
<keyword evidence="3" id="KW-1185">Reference proteome</keyword>
<organism evidence="2 3">
    <name type="scientific">Streptomyces aquilus</name>
    <dbReference type="NCBI Taxonomy" id="2548456"/>
    <lineage>
        <taxon>Bacteria</taxon>
        <taxon>Bacillati</taxon>
        <taxon>Actinomycetota</taxon>
        <taxon>Actinomycetes</taxon>
        <taxon>Kitasatosporales</taxon>
        <taxon>Streptomycetaceae</taxon>
        <taxon>Streptomyces</taxon>
    </lineage>
</organism>
<feature type="compositionally biased region" description="Basic and acidic residues" evidence="1">
    <location>
        <begin position="54"/>
        <end position="63"/>
    </location>
</feature>
<evidence type="ECO:0000313" key="3">
    <source>
        <dbReference type="Proteomes" id="UP000280197"/>
    </source>
</evidence>
<dbReference type="Proteomes" id="UP000280197">
    <property type="component" value="Chromosome"/>
</dbReference>
<proteinExistence type="predicted"/>
<gene>
    <name evidence="2" type="ORF">EJC51_22315</name>
</gene>
<evidence type="ECO:0000313" key="2">
    <source>
        <dbReference type="EMBL" id="AZP18578.1"/>
    </source>
</evidence>
<protein>
    <submittedName>
        <fullName evidence="2">Uncharacterized protein</fullName>
    </submittedName>
</protein>
<dbReference type="AlphaFoldDB" id="A0A3Q9C1W5"/>